<feature type="region of interest" description="Disordered" evidence="5">
    <location>
        <begin position="708"/>
        <end position="741"/>
    </location>
</feature>
<feature type="compositionally biased region" description="Polar residues" evidence="5">
    <location>
        <begin position="330"/>
        <end position="344"/>
    </location>
</feature>
<keyword evidence="8" id="KW-1185">Reference proteome</keyword>
<dbReference type="PANTHER" id="PTHR10528">
    <property type="entry name" value="AF4/FMR2 FAMILY MEMBER"/>
    <property type="match status" value="1"/>
</dbReference>
<name>A0A7L3MHZ5_9PASS</name>
<feature type="compositionally biased region" description="Low complexity" evidence="5">
    <location>
        <begin position="96"/>
        <end position="112"/>
    </location>
</feature>
<feature type="region of interest" description="Disordered" evidence="5">
    <location>
        <begin position="536"/>
        <end position="565"/>
    </location>
</feature>
<organism evidence="7 8">
    <name type="scientific">Horornis vulcanius</name>
    <dbReference type="NCBI Taxonomy" id="2585811"/>
    <lineage>
        <taxon>Eukaryota</taxon>
        <taxon>Metazoa</taxon>
        <taxon>Chordata</taxon>
        <taxon>Craniata</taxon>
        <taxon>Vertebrata</taxon>
        <taxon>Euteleostomi</taxon>
        <taxon>Archelosauria</taxon>
        <taxon>Archosauria</taxon>
        <taxon>Dinosauria</taxon>
        <taxon>Saurischia</taxon>
        <taxon>Theropoda</taxon>
        <taxon>Coelurosauria</taxon>
        <taxon>Aves</taxon>
        <taxon>Neognathae</taxon>
        <taxon>Neoaves</taxon>
        <taxon>Telluraves</taxon>
        <taxon>Australaves</taxon>
        <taxon>Passeriformes</taxon>
        <taxon>Sylvioidea</taxon>
        <taxon>Scotocercidae</taxon>
        <taxon>Horornis</taxon>
    </lineage>
</organism>
<comment type="caution">
    <text evidence="7">The sequence shown here is derived from an EMBL/GenBank/DDBJ whole genome shotgun (WGS) entry which is preliminary data.</text>
</comment>
<feature type="compositionally biased region" description="Basic and acidic residues" evidence="5">
    <location>
        <begin position="244"/>
        <end position="272"/>
    </location>
</feature>
<dbReference type="Proteomes" id="UP000558460">
    <property type="component" value="Unassembled WGS sequence"/>
</dbReference>
<feature type="domain" description="AF4/FMR2 C-terminal homology" evidence="6">
    <location>
        <begin position="560"/>
        <end position="824"/>
    </location>
</feature>
<evidence type="ECO:0000313" key="8">
    <source>
        <dbReference type="Proteomes" id="UP000558460"/>
    </source>
</evidence>
<protein>
    <submittedName>
        <fullName evidence="7">AFF1 protein</fullName>
    </submittedName>
</protein>
<feature type="compositionally biased region" description="Low complexity" evidence="5">
    <location>
        <begin position="354"/>
        <end position="365"/>
    </location>
</feature>
<evidence type="ECO:0000256" key="2">
    <source>
        <dbReference type="ARBA" id="ARBA00007354"/>
    </source>
</evidence>
<feature type="compositionally biased region" description="Polar residues" evidence="5">
    <location>
        <begin position="727"/>
        <end position="741"/>
    </location>
</feature>
<keyword evidence="3" id="KW-0597">Phosphoprotein</keyword>
<dbReference type="EMBL" id="VZUA01071154">
    <property type="protein sequence ID" value="NXU64498.1"/>
    <property type="molecule type" value="Genomic_DNA"/>
</dbReference>
<feature type="region of interest" description="Disordered" evidence="5">
    <location>
        <begin position="479"/>
        <end position="519"/>
    </location>
</feature>
<feature type="compositionally biased region" description="Low complexity" evidence="5">
    <location>
        <begin position="184"/>
        <end position="194"/>
    </location>
</feature>
<dbReference type="OrthoDB" id="6382204at2759"/>
<dbReference type="Pfam" id="PF05110">
    <property type="entry name" value="AF-4"/>
    <property type="match status" value="1"/>
</dbReference>
<dbReference type="GO" id="GO:0010468">
    <property type="term" value="P:regulation of gene expression"/>
    <property type="evidence" value="ECO:0007669"/>
    <property type="project" value="InterPro"/>
</dbReference>
<evidence type="ECO:0000256" key="4">
    <source>
        <dbReference type="ARBA" id="ARBA00023242"/>
    </source>
</evidence>
<dbReference type="InterPro" id="IPR043640">
    <property type="entry name" value="AF4/FMR2_CHD"/>
</dbReference>
<evidence type="ECO:0000313" key="7">
    <source>
        <dbReference type="EMBL" id="NXU64498.1"/>
    </source>
</evidence>
<keyword evidence="4" id="KW-0539">Nucleus</keyword>
<sequence length="825" mass="90870">LFQEMTRSWPPPLTALNTPTKAEPSKFPFPTKVRHPLSARTLDKLEEIFLALACVSDDLQLSDSEESGDDQVAVLFSNFISWWPCSSLQSQPKSVASAHSSSSESGSTSDSDSSSDSETESHSSDSEGNDPPRAPAPEPEPATSNKWQLDNWLTKVNPPAVPTESLSDIACGDGREEGKRQERASSSNSSQQQRAELREPPHKSQVARAPQEAPLPTKRSCQKPPAQEPSPRPTVGSKRPSKPLVHEGPKRGLKVESEPGHLEVTDPSYRDKPKVKKTVKTKSSDRKDLKPGLQEPSEKKKDKGSHQAKPSLDPRLMGDAQARDALSPLPQGQGTTPIRTSSLRPQDLHKEKLPLPLGEKLLSPLRDPPSHERLVVKIDLCHLEKIPQPPRKNGHQRKAETKDLPGVRKKNVKRKATDTPEEPLAKKKRGEKEETDRKKIKSEKESKSLQSSANKDSSKLKASKASCEIQKKDMLLPLPAMSAVQSAPKSAKVTQKRPKNETDDLPAMHNPARNKSNHKDPLFAKHRKVEGNHTELSKGIKGSAGDVTKPFPVPSLPNGTSKPRRPLLKFEKQHSKEYYMEQAQRLKHKADAMTDKTGKAFQYLEAALLFIEYGIALESDVLEPKSAYSILSDTIVLIKFIMTLKPFADSSISSHGKIFAVLRMRCQSILHMAMFGYKKDTAMRYSRLLNDHFKSNFRVIQAPSPGVARSTGLPSPLSPIPSPAGSVSSQPGSNDSNGIGNSAGSTVTVSCHISSVTSSYVNITSYILHAYEIWEKADALARKNKEFFAELSRATSALALTSSLTDLVHYIRQGLQWLRLEANMP</sequence>
<evidence type="ECO:0000256" key="3">
    <source>
        <dbReference type="ARBA" id="ARBA00022553"/>
    </source>
</evidence>
<accession>A0A7L3MHZ5</accession>
<dbReference type="PANTHER" id="PTHR10528:SF6">
    <property type="entry name" value="AF4_FMR2 FAMILY MEMBER 1"/>
    <property type="match status" value="1"/>
</dbReference>
<feature type="non-terminal residue" evidence="7">
    <location>
        <position position="1"/>
    </location>
</feature>
<dbReference type="InterPro" id="IPR007797">
    <property type="entry name" value="AF4/FMR2"/>
</dbReference>
<gene>
    <name evidence="7" type="primary">Aff1</name>
    <name evidence="7" type="ORF">HORVUL_R07692</name>
</gene>
<dbReference type="InterPro" id="IPR043639">
    <property type="entry name" value="AF4_int"/>
</dbReference>
<feature type="region of interest" description="Disordered" evidence="5">
    <location>
        <begin position="1"/>
        <end position="29"/>
    </location>
</feature>
<feature type="compositionally biased region" description="Basic and acidic residues" evidence="5">
    <location>
        <begin position="282"/>
        <end position="305"/>
    </location>
</feature>
<evidence type="ECO:0000256" key="5">
    <source>
        <dbReference type="SAM" id="MobiDB-lite"/>
    </source>
</evidence>
<feature type="non-terminal residue" evidence="7">
    <location>
        <position position="825"/>
    </location>
</feature>
<reference evidence="7 8" key="1">
    <citation type="submission" date="2019-09" db="EMBL/GenBank/DDBJ databases">
        <title>Bird 10,000 Genomes (B10K) Project - Family phase.</title>
        <authorList>
            <person name="Zhang G."/>
        </authorList>
    </citation>
    <scope>NUCLEOTIDE SEQUENCE [LARGE SCALE GENOMIC DNA]</scope>
    <source>
        <strain evidence="7">B10K-DU-029-69</strain>
        <tissue evidence="7">Muscle</tissue>
    </source>
</reference>
<feature type="compositionally biased region" description="Basic and acidic residues" evidence="5">
    <location>
        <begin position="397"/>
        <end position="406"/>
    </location>
</feature>
<feature type="region of interest" description="Disordered" evidence="5">
    <location>
        <begin position="96"/>
        <end position="465"/>
    </location>
</feature>
<dbReference type="AlphaFoldDB" id="A0A7L3MHZ5"/>
<dbReference type="Pfam" id="PF18876">
    <property type="entry name" value="AFF4_CHD"/>
    <property type="match status" value="1"/>
</dbReference>
<evidence type="ECO:0000259" key="6">
    <source>
        <dbReference type="Pfam" id="PF18876"/>
    </source>
</evidence>
<dbReference type="Pfam" id="PF18875">
    <property type="entry name" value="AF4_int"/>
    <property type="match status" value="1"/>
</dbReference>
<comment type="subcellular location">
    <subcellularLocation>
        <location evidence="1">Nucleus</location>
    </subcellularLocation>
</comment>
<feature type="compositionally biased region" description="Basic and acidic residues" evidence="5">
    <location>
        <begin position="173"/>
        <end position="183"/>
    </location>
</feature>
<dbReference type="GO" id="GO:0032783">
    <property type="term" value="C:super elongation complex"/>
    <property type="evidence" value="ECO:0007669"/>
    <property type="project" value="TreeGrafter"/>
</dbReference>
<proteinExistence type="inferred from homology"/>
<comment type="similarity">
    <text evidence="2">Belongs to the AF4 family.</text>
</comment>
<feature type="compositionally biased region" description="Basic and acidic residues" evidence="5">
    <location>
        <begin position="368"/>
        <end position="385"/>
    </location>
</feature>
<feature type="compositionally biased region" description="Basic and acidic residues" evidence="5">
    <location>
        <begin position="430"/>
        <end position="447"/>
    </location>
</feature>
<evidence type="ECO:0000256" key="1">
    <source>
        <dbReference type="ARBA" id="ARBA00004123"/>
    </source>
</evidence>